<gene>
    <name evidence="2" type="ORF">ENJ10_02125</name>
</gene>
<protein>
    <recommendedName>
        <fullName evidence="3">TFIIB-type zinc ribbon-containing protein</fullName>
    </recommendedName>
</protein>
<accession>A0A7V1LK41</accession>
<keyword evidence="1" id="KW-1133">Transmembrane helix</keyword>
<name>A0A7V1LK41_CALAY</name>
<reference evidence="2" key="1">
    <citation type="journal article" date="2020" name="mSystems">
        <title>Genome- and Community-Level Interaction Insights into Carbon Utilization and Element Cycling Functions of Hydrothermarchaeota in Hydrothermal Sediment.</title>
        <authorList>
            <person name="Zhou Z."/>
            <person name="Liu Y."/>
            <person name="Xu W."/>
            <person name="Pan J."/>
            <person name="Luo Z.H."/>
            <person name="Li M."/>
        </authorList>
    </citation>
    <scope>NUCLEOTIDE SEQUENCE [LARGE SCALE GENOMIC DNA]</scope>
    <source>
        <strain evidence="2">HyVt-456</strain>
    </source>
</reference>
<evidence type="ECO:0000313" key="2">
    <source>
        <dbReference type="EMBL" id="HED09460.1"/>
    </source>
</evidence>
<dbReference type="Gene3D" id="2.20.28.160">
    <property type="match status" value="1"/>
</dbReference>
<dbReference type="AlphaFoldDB" id="A0A7V1LK41"/>
<keyword evidence="1" id="KW-0812">Transmembrane</keyword>
<dbReference type="EMBL" id="DRLD01000060">
    <property type="protein sequence ID" value="HED09460.1"/>
    <property type="molecule type" value="Genomic_DNA"/>
</dbReference>
<proteinExistence type="predicted"/>
<organism evidence="2">
    <name type="scientific">Caldithrix abyssi</name>
    <dbReference type="NCBI Taxonomy" id="187145"/>
    <lineage>
        <taxon>Bacteria</taxon>
        <taxon>Pseudomonadati</taxon>
        <taxon>Calditrichota</taxon>
        <taxon>Calditrichia</taxon>
        <taxon>Calditrichales</taxon>
        <taxon>Calditrichaceae</taxon>
        <taxon>Caldithrix</taxon>
    </lineage>
</organism>
<sequence>MAAIRFILPKNLNCPNCDVELDLDDTERKNGEYQCPNCGFKYILDDVSDKEKISILLQRVQTLEEQLATSRIFSSDFWSRAWAIFGHQLAVGSIIYLFLILLFLLLLK</sequence>
<evidence type="ECO:0008006" key="3">
    <source>
        <dbReference type="Google" id="ProtNLM"/>
    </source>
</evidence>
<keyword evidence="1" id="KW-0472">Membrane</keyword>
<evidence type="ECO:0000256" key="1">
    <source>
        <dbReference type="SAM" id="Phobius"/>
    </source>
</evidence>
<feature type="transmembrane region" description="Helical" evidence="1">
    <location>
        <begin position="81"/>
        <end position="107"/>
    </location>
</feature>
<comment type="caution">
    <text evidence="2">The sequence shown here is derived from an EMBL/GenBank/DDBJ whole genome shotgun (WGS) entry which is preliminary data.</text>
</comment>
<dbReference type="Proteomes" id="UP000886005">
    <property type="component" value="Unassembled WGS sequence"/>
</dbReference>